<accession>A0ABR2HHL2</accession>
<dbReference type="EMBL" id="JAPFFF010000028">
    <property type="protein sequence ID" value="KAK8846912.1"/>
    <property type="molecule type" value="Genomic_DNA"/>
</dbReference>
<dbReference type="Pfam" id="PF13306">
    <property type="entry name" value="LRR_5"/>
    <property type="match status" value="12"/>
</dbReference>
<comment type="caution">
    <text evidence="1">The sequence shown here is derived from an EMBL/GenBank/DDBJ whole genome shotgun (WGS) entry which is preliminary data.</text>
</comment>
<reference evidence="1 2" key="1">
    <citation type="submission" date="2024-04" db="EMBL/GenBank/DDBJ databases">
        <title>Tritrichomonas musculus Genome.</title>
        <authorList>
            <person name="Alves-Ferreira E."/>
            <person name="Grigg M."/>
            <person name="Lorenzi H."/>
            <person name="Galac M."/>
        </authorList>
    </citation>
    <scope>NUCLEOTIDE SEQUENCE [LARGE SCALE GENOMIC DNA]</scope>
    <source>
        <strain evidence="1 2">EAF2021</strain>
    </source>
</reference>
<dbReference type="InterPro" id="IPR053139">
    <property type="entry name" value="Surface_bspA-like"/>
</dbReference>
<dbReference type="InterPro" id="IPR032675">
    <property type="entry name" value="LRR_dom_sf"/>
</dbReference>
<evidence type="ECO:0000313" key="1">
    <source>
        <dbReference type="EMBL" id="KAK8846912.1"/>
    </source>
</evidence>
<evidence type="ECO:0008006" key="3">
    <source>
        <dbReference type="Google" id="ProtNLM"/>
    </source>
</evidence>
<name>A0ABR2HHL2_9EUKA</name>
<evidence type="ECO:0000313" key="2">
    <source>
        <dbReference type="Proteomes" id="UP001470230"/>
    </source>
</evidence>
<proteinExistence type="predicted"/>
<sequence>MLFAFLTIYVNSLTVKINQIEFNGDTFDDILQQYQSGVNTIVSIIVQEGDFPVNSLSNEYSQLTTIEVPANCFTGSISDNLFQNMDVLKTVIIEGAISIGQSSFQNCTQLETIHFSSCIHVNSKSFQSCSLLKSVSMPLLQKIDSYAFSGTSLTSIEFNYLTQIGDYSFSDCSLLTEITTPLIESIGSYSFKGTSFTTLTFANLLEMGTNGHCFESCTKLEIINFNKIEELPPYSFNGCTSLHTIIGENVTTIKEYCFYSCIKLATITFPILETIENYAFQGITTISEVNYQNVIYIGESAYESCTGLKTVVLDSCKTIREKAFKGCTSLSRIEIPELYAIYHSAFYNTIIETAEFPKLESMWVSTVDGTKNYAGYFSYCKHLKSFTAPLASIIPTQMFYSCSALSTLNMDRVESIGSNALYGCSDLNYLRLPKVKSIGSEQFTGYSNFIHLELNGVESVGSYAFQNCNNLETVVMHSCVSIYRYGFSGCKKLYSIDFPNLVSIDAVAFANTALVTVELNNLTSATYISPSGNTRGDHFYGCASLVNITMKKLSYIQYQMFMSCSMLTYIDAPLVNKIGYAAFSGCNLYSNITFPVLSSVLSESFAKCSGITSINLPSLTTVSSEAFAYCKNLKSVSLKNCTFIDVQAFYYCSSLKDIYLPNLTELANRAFAYTALTNIELNSLTRVTTTKYSSIGTTGNHFQGCNLLVNVTMKKLSYIQYCMFLSCSQLSYVDAPLVKSIEYQSFYGCNSYNNITFPLINSINSEAFYGNSAIMNIDFPSLTIVGSEAFAYCKNLKSVSLKNCTFIDVQAFYYCSSLKDIYLPNLTELANRAFAYTALTNIELNSLTRVTTTKYSSIGTTGNHFQGCNLLVNVTMKKLSYIQYCMFLSCSQLSYVDAPLVKSIEYQSFYGCNSYNNITFPLINSINSEAFYGNSAIMNIDFPSLTIVGSEAFAYCKNLKSVSLKNCTFIDVQAFYYCSSLKDIYLPNLTELANRAFAYTALTNIELNSLTRVTTTKYSSIGTTGNHFQGCNLLVNVTMKKLSYIQYCMFLSCSQLSYVDAPLVKSIEYQSFYGCNSYNNITFPLINSINSEAFYGDSGITEINFPSLTTIGEYAFAYCKNLKLFSSENCTYINDNAFYYSSSLEKIYLPNLRELEARAFAFTALIEVELNSLTTAYTYTSSGTIYSNHFQGCTSLYKVSMKSLTGIQRRMFYSCTNLTEIDIPSALSIGLEGFYGCSSLTIAKLDSCSSMSSDCFSGCVNIKTISLGYQTISFGLIPYPKTLTHVSFPRALTVPDNAFYNFNEMISCKLPIVSTVGSSSFEGCTKLVDLEIPLVIELNGDRTFYNCENLGSLSLRSLVTVNSSCPDLFQGCRGLQYISLPDRPPKTFNRDTFQGLSCKVYIPSESLTVYDDDESIDGDKKGDLKWCIGVTLTEACSSAGLIPSEIKSLRILTGYLSQDVLNSFKDNFDYLNELIFDSNVSIENEKIPIKFLFNHKKIQNVCFYCSVRIIEESAFEECSQLISVSSDAKELKSRCFYGPTKIETISFAFVDTLTGSNFFSNNPFLQNIELPKLEFASVTGYISENSPQLKSISLPETPPTFLSGNFLLDVSPNLVGVSNDAMIKYDSADEVDNDMKYYSINLTYTLIVCLIDGESKGGLNLKSIVNNDAKIVEVISGNIKESDLILPKTIVSFIMREETTLESIPPNAFSNYINLQTINIYSTNSFTINEEAFSGCISIESVQINGAISIQGLTFKGCNQLKTIVLNNVETIIGNFHFDGCHQLVSISLQSLKTVSKESSMIFLGCSQLTTLKLPSTPPKTFNKDVFIGLENKITLALPKESDYTIYDNDISIDGDKMQDGLWCGLMLPSAIIYIKLNKRNNIIKGLKLFECIQASGIPESSITTLEITRGIVQISLLLETIKKLFFLENLVISKSVVFRGEFTKGLFSGLNLISISLPFIKTVPEEFFKDCIKLKDVTLDDATKLCTSAFKGCISIESISLDIDTLEGDSIFEGCKSLTTAVLRKLVTVDSTAENIFSGCPLMSISLPSTPPKTFNKNTFIRMNVMLNGLTNNELRIYDSNIEVKDDIKDDLKWCGIDLIQLYITVSINEQQPINCSTLTDATQLKSVSEIKSIEIIQGMVKKTHFEELKSFTDLLRLTITENAI</sequence>
<dbReference type="PANTHER" id="PTHR45661:SF3">
    <property type="entry name" value="IG-LIKE DOMAIN-CONTAINING PROTEIN"/>
    <property type="match status" value="1"/>
</dbReference>
<dbReference type="SUPFAM" id="SSF52058">
    <property type="entry name" value="L domain-like"/>
    <property type="match status" value="6"/>
</dbReference>
<protein>
    <recommendedName>
        <fullName evidence="3">Surface antigen BspA-like</fullName>
    </recommendedName>
</protein>
<dbReference type="InterPro" id="IPR006553">
    <property type="entry name" value="Leu-rich_rpt_Cys-con_subtyp"/>
</dbReference>
<gene>
    <name evidence="1" type="ORF">M9Y10_019480</name>
</gene>
<dbReference type="Gene3D" id="3.80.10.10">
    <property type="entry name" value="Ribonuclease Inhibitor"/>
    <property type="match status" value="14"/>
</dbReference>
<dbReference type="SMART" id="SM00367">
    <property type="entry name" value="LRR_CC"/>
    <property type="match status" value="6"/>
</dbReference>
<dbReference type="Proteomes" id="UP001470230">
    <property type="component" value="Unassembled WGS sequence"/>
</dbReference>
<organism evidence="1 2">
    <name type="scientific">Tritrichomonas musculus</name>
    <dbReference type="NCBI Taxonomy" id="1915356"/>
    <lineage>
        <taxon>Eukaryota</taxon>
        <taxon>Metamonada</taxon>
        <taxon>Parabasalia</taxon>
        <taxon>Tritrichomonadida</taxon>
        <taxon>Tritrichomonadidae</taxon>
        <taxon>Tritrichomonas</taxon>
    </lineage>
</organism>
<keyword evidence="2" id="KW-1185">Reference proteome</keyword>
<dbReference type="PANTHER" id="PTHR45661">
    <property type="entry name" value="SURFACE ANTIGEN"/>
    <property type="match status" value="1"/>
</dbReference>
<dbReference type="InterPro" id="IPR026906">
    <property type="entry name" value="LRR_5"/>
</dbReference>